<evidence type="ECO:0000256" key="9">
    <source>
        <dbReference type="ARBA" id="ARBA00022741"/>
    </source>
</evidence>
<dbReference type="FunFam" id="3.30.450.90:FF:000001">
    <property type="entry name" value="Type II secretion system ATPase GspE"/>
    <property type="match status" value="1"/>
</dbReference>
<comment type="subcellular location">
    <subcellularLocation>
        <location evidence="3 16">Cell inner membrane</location>
    </subcellularLocation>
</comment>
<dbReference type="GO" id="GO:0005524">
    <property type="term" value="F:ATP binding"/>
    <property type="evidence" value="ECO:0007669"/>
    <property type="project" value="UniProtKB-UniRule"/>
</dbReference>
<comment type="catalytic activity">
    <reaction evidence="15">
        <text>ATP + H2O + cellular proteinSide 1 = ADP + phosphate + cellular proteinSide 2.</text>
        <dbReference type="EC" id="7.4.2.8"/>
    </reaction>
</comment>
<keyword evidence="13" id="KW-1278">Translocase</keyword>
<dbReference type="Gene3D" id="3.30.450.90">
    <property type="match status" value="1"/>
</dbReference>
<evidence type="ECO:0000256" key="8">
    <source>
        <dbReference type="ARBA" id="ARBA00022723"/>
    </source>
</evidence>
<keyword evidence="8" id="KW-0479">Metal-binding</keyword>
<dbReference type="InterPro" id="IPR001482">
    <property type="entry name" value="T2SS/T4SS_dom"/>
</dbReference>
<dbReference type="AlphaFoldDB" id="A0A2A5JKL1"/>
<evidence type="ECO:0000256" key="14">
    <source>
        <dbReference type="ARBA" id="ARBA00023136"/>
    </source>
</evidence>
<dbReference type="SUPFAM" id="SSF160246">
    <property type="entry name" value="EspE N-terminal domain-like"/>
    <property type="match status" value="1"/>
</dbReference>
<evidence type="ECO:0000256" key="10">
    <source>
        <dbReference type="ARBA" id="ARBA00022833"/>
    </source>
</evidence>
<keyword evidence="10" id="KW-0862">Zinc</keyword>
<dbReference type="GO" id="GO:0016887">
    <property type="term" value="F:ATP hydrolysis activity"/>
    <property type="evidence" value="ECO:0007669"/>
    <property type="project" value="TreeGrafter"/>
</dbReference>
<comment type="similarity">
    <text evidence="4 16">Belongs to the GSP E family.</text>
</comment>
<comment type="function">
    <text evidence="2 16">ATPase component of the type II secretion system required for the energy-dependent secretion of extracellular factors such as proteases and toxins from the periplasm. Acts as a molecular motor to provide the energy that is required for assembly of the pseudopilus and the extrusion of substrates generated in the cytoplasm.</text>
</comment>
<dbReference type="Pfam" id="PF00437">
    <property type="entry name" value="T2SSE"/>
    <property type="match status" value="1"/>
</dbReference>
<dbReference type="RefSeq" id="WP_099643781.1">
    <property type="nucleotide sequence ID" value="NZ_NKHF01000100.1"/>
</dbReference>
<protein>
    <recommendedName>
        <fullName evidence="16">Type II secretion system protein E</fullName>
        <shortName evidence="16">T2SS protein E</shortName>
    </recommendedName>
    <alternativeName>
        <fullName evidence="16">Type II traffic warden ATPase</fullName>
    </alternativeName>
</protein>
<evidence type="ECO:0000256" key="4">
    <source>
        <dbReference type="ARBA" id="ARBA00006611"/>
    </source>
</evidence>
<dbReference type="GO" id="GO:0015627">
    <property type="term" value="C:type II protein secretion system complex"/>
    <property type="evidence" value="ECO:0007669"/>
    <property type="project" value="UniProtKB-UniRule"/>
</dbReference>
<dbReference type="GO" id="GO:0046872">
    <property type="term" value="F:metal ion binding"/>
    <property type="evidence" value="ECO:0007669"/>
    <property type="project" value="UniProtKB-KW"/>
</dbReference>
<evidence type="ECO:0000256" key="12">
    <source>
        <dbReference type="ARBA" id="ARBA00022927"/>
    </source>
</evidence>
<dbReference type="InterPro" id="IPR027417">
    <property type="entry name" value="P-loop_NTPase"/>
</dbReference>
<keyword evidence="6" id="KW-1003">Cell membrane</keyword>
<keyword evidence="5 16" id="KW-0813">Transport</keyword>
<dbReference type="PANTHER" id="PTHR30258:SF27">
    <property type="entry name" value="BACTERIOPHAGE ADSORPTION PROTEIN B-RELATED"/>
    <property type="match status" value="1"/>
</dbReference>
<keyword evidence="12 16" id="KW-0653">Protein transport</keyword>
<dbReference type="GO" id="GO:0005886">
    <property type="term" value="C:plasma membrane"/>
    <property type="evidence" value="ECO:0007669"/>
    <property type="project" value="UniProtKB-SubCell"/>
</dbReference>
<name>A0A2A5JKL1_PSEO7</name>
<evidence type="ECO:0000256" key="6">
    <source>
        <dbReference type="ARBA" id="ARBA00022475"/>
    </source>
</evidence>
<keyword evidence="14" id="KW-0472">Membrane</keyword>
<dbReference type="GO" id="GO:0015628">
    <property type="term" value="P:protein secretion by the type II secretion system"/>
    <property type="evidence" value="ECO:0007669"/>
    <property type="project" value="UniProtKB-UniRule"/>
</dbReference>
<keyword evidence="11 16" id="KW-0067">ATP-binding</keyword>
<dbReference type="InterPro" id="IPR013369">
    <property type="entry name" value="T2SS_GspE"/>
</dbReference>
<evidence type="ECO:0000313" key="19">
    <source>
        <dbReference type="Proteomes" id="UP000228621"/>
    </source>
</evidence>
<dbReference type="EMBL" id="NKHF01000100">
    <property type="protein sequence ID" value="PCK29972.1"/>
    <property type="molecule type" value="Genomic_DNA"/>
</dbReference>
<evidence type="ECO:0000256" key="15">
    <source>
        <dbReference type="ARBA" id="ARBA00034006"/>
    </source>
</evidence>
<dbReference type="NCBIfam" id="TIGR02533">
    <property type="entry name" value="type_II_gspE"/>
    <property type="match status" value="1"/>
</dbReference>
<evidence type="ECO:0000256" key="16">
    <source>
        <dbReference type="RuleBase" id="RU366070"/>
    </source>
</evidence>
<dbReference type="InterPro" id="IPR037257">
    <property type="entry name" value="T2SS_E_N_sf"/>
</dbReference>
<evidence type="ECO:0000256" key="5">
    <source>
        <dbReference type="ARBA" id="ARBA00022448"/>
    </source>
</evidence>
<dbReference type="Pfam" id="PF22341">
    <property type="entry name" value="GSPE_N1E"/>
    <property type="match status" value="1"/>
</dbReference>
<dbReference type="PROSITE" id="PS00662">
    <property type="entry name" value="T2SP_E"/>
    <property type="match status" value="1"/>
</dbReference>
<organism evidence="18 19">
    <name type="scientific">Pseudoalteromonas piscicida</name>
    <dbReference type="NCBI Taxonomy" id="43662"/>
    <lineage>
        <taxon>Bacteria</taxon>
        <taxon>Pseudomonadati</taxon>
        <taxon>Pseudomonadota</taxon>
        <taxon>Gammaproteobacteria</taxon>
        <taxon>Alteromonadales</taxon>
        <taxon>Pseudoalteromonadaceae</taxon>
        <taxon>Pseudoalteromonas</taxon>
    </lineage>
</organism>
<evidence type="ECO:0000256" key="7">
    <source>
        <dbReference type="ARBA" id="ARBA00022519"/>
    </source>
</evidence>
<evidence type="ECO:0000256" key="1">
    <source>
        <dbReference type="ARBA" id="ARBA00001947"/>
    </source>
</evidence>
<evidence type="ECO:0000259" key="17">
    <source>
        <dbReference type="PROSITE" id="PS00662"/>
    </source>
</evidence>
<evidence type="ECO:0000313" key="18">
    <source>
        <dbReference type="EMBL" id="PCK29972.1"/>
    </source>
</evidence>
<keyword evidence="19" id="KW-1185">Reference proteome</keyword>
<feature type="domain" description="Bacterial type II secretion system protein E" evidence="17">
    <location>
        <begin position="347"/>
        <end position="361"/>
    </location>
</feature>
<evidence type="ECO:0000256" key="13">
    <source>
        <dbReference type="ARBA" id="ARBA00022967"/>
    </source>
</evidence>
<comment type="caution">
    <text evidence="18">The sequence shown here is derived from an EMBL/GenBank/DDBJ whole genome shotgun (WGS) entry which is preliminary data.</text>
</comment>
<dbReference type="Gene3D" id="3.30.300.160">
    <property type="entry name" value="Type II secretion system, protein E, N-terminal domain"/>
    <property type="match status" value="1"/>
</dbReference>
<dbReference type="InterPro" id="IPR054757">
    <property type="entry name" value="GSPE_N1E"/>
</dbReference>
<dbReference type="Proteomes" id="UP000228621">
    <property type="component" value="Unassembled WGS sequence"/>
</dbReference>
<dbReference type="SUPFAM" id="SSF52540">
    <property type="entry name" value="P-loop containing nucleoside triphosphate hydrolases"/>
    <property type="match status" value="1"/>
</dbReference>
<dbReference type="Gene3D" id="3.40.50.300">
    <property type="entry name" value="P-loop containing nucleotide triphosphate hydrolases"/>
    <property type="match status" value="1"/>
</dbReference>
<dbReference type="PANTHER" id="PTHR30258">
    <property type="entry name" value="TYPE II SECRETION SYSTEM PROTEIN GSPE-RELATED"/>
    <property type="match status" value="1"/>
</dbReference>
<reference evidence="19" key="1">
    <citation type="journal article" date="2019" name="Genome Announc.">
        <title>Draft Genome Sequence of Pseudoalteromonas piscicida Strain 36Y ROTHPW, an Hypersaline Seawater Isolate from the South Coast of Sonora, Mexico.</title>
        <authorList>
            <person name="Sanchez-Diaz R."/>
            <person name="Molina-Garza Z.J."/>
            <person name="Cruz-Suarez L.E."/>
            <person name="Selvin J."/>
            <person name="Kiran G.S."/>
            <person name="Ibarra-Gamez J.C."/>
            <person name="Gomez-Gil B."/>
            <person name="Galaviz-Silva L."/>
        </authorList>
    </citation>
    <scope>NUCLEOTIDE SEQUENCE [LARGE SCALE GENOMIC DNA]</scope>
    <source>
        <strain evidence="19">36Y_RITHPW</strain>
    </source>
</reference>
<dbReference type="FunFam" id="3.40.50.300:FF:000398">
    <property type="entry name" value="Type IV pilus assembly ATPase PilB"/>
    <property type="match status" value="1"/>
</dbReference>
<dbReference type="SMART" id="SM00382">
    <property type="entry name" value="AAA"/>
    <property type="match status" value="1"/>
</dbReference>
<dbReference type="GO" id="GO:0008564">
    <property type="term" value="F:protein-exporting ATPase activity"/>
    <property type="evidence" value="ECO:0007669"/>
    <property type="project" value="UniProtKB-EC"/>
</dbReference>
<accession>A0A2A5JKL1</accession>
<dbReference type="InterPro" id="IPR003593">
    <property type="entry name" value="AAA+_ATPase"/>
</dbReference>
<proteinExistence type="inferred from homology"/>
<gene>
    <name evidence="18" type="primary">gspE</name>
    <name evidence="18" type="ORF">CEX98_20080</name>
</gene>
<dbReference type="CDD" id="cd01129">
    <property type="entry name" value="PulE-GspE-like"/>
    <property type="match status" value="1"/>
</dbReference>
<sequence>MIDEKVAPDLGAEAEEMAAQLQSGELVTSDVVEASVVPSITLRLPFSYARRKGVLLSPDGERAKLYHKGTLDLETLMEVRRVAGKSLHLEALDEARFEHMLEASYQRDSSETQQMMEDIGNEMDLFSLAEELPQTEDLLAADDDAPIIKLINAMLSEAIKEGASDIHIETFEQELVIRFRVDGVLKEVLKPNRKLSSLLVSRIKVMAKLDIAEKRVPQDGRISLRIAGRAVDVRVSTMPSSFGERVVLRLLDKNNARLDLEDLGMTQANRDAFAEIIAKPHGIILVTGPTGSGKSTTLYAGMTQINSKDRNILTVEDPIEYEIPGIGQTQVNPKVDMTFARGLRAILRQDPDVVMVGEIRDLETAQIGVQASLTGHLVLSTLHTNTAAGAITRMEDMGVEPFLLSSSLLGVLSQRLVRTLCPNCKEAHLADERECELLGVAKDSGTQIFRAVGCEECNFNGYKGRTGIHELLIVDEPIRELIHNGKGEQAVEKYIRKRTPSIRQDGCSRVLAGQTTLEEVMRVTREEG</sequence>
<evidence type="ECO:0000256" key="3">
    <source>
        <dbReference type="ARBA" id="ARBA00004533"/>
    </source>
</evidence>
<evidence type="ECO:0000256" key="2">
    <source>
        <dbReference type="ARBA" id="ARBA00003288"/>
    </source>
</evidence>
<evidence type="ECO:0000256" key="11">
    <source>
        <dbReference type="ARBA" id="ARBA00022840"/>
    </source>
</evidence>
<comment type="cofactor">
    <cofactor evidence="1">
        <name>Zn(2+)</name>
        <dbReference type="ChEBI" id="CHEBI:29105"/>
    </cofactor>
</comment>
<keyword evidence="7" id="KW-0997">Cell inner membrane</keyword>
<dbReference type="OrthoDB" id="9804785at2"/>
<keyword evidence="9 16" id="KW-0547">Nucleotide-binding</keyword>